<organism evidence="1 2">
    <name type="scientific">Lactarius akahatsu</name>
    <dbReference type="NCBI Taxonomy" id="416441"/>
    <lineage>
        <taxon>Eukaryota</taxon>
        <taxon>Fungi</taxon>
        <taxon>Dikarya</taxon>
        <taxon>Basidiomycota</taxon>
        <taxon>Agaricomycotina</taxon>
        <taxon>Agaricomycetes</taxon>
        <taxon>Russulales</taxon>
        <taxon>Russulaceae</taxon>
        <taxon>Lactarius</taxon>
    </lineage>
</organism>
<dbReference type="EMBL" id="JAKELL010000015">
    <property type="protein sequence ID" value="KAH8994252.1"/>
    <property type="molecule type" value="Genomic_DNA"/>
</dbReference>
<evidence type="ECO:0000313" key="1">
    <source>
        <dbReference type="EMBL" id="KAH8994252.1"/>
    </source>
</evidence>
<comment type="caution">
    <text evidence="1">The sequence shown here is derived from an EMBL/GenBank/DDBJ whole genome shotgun (WGS) entry which is preliminary data.</text>
</comment>
<dbReference type="AlphaFoldDB" id="A0AAD4QF56"/>
<evidence type="ECO:0000313" key="2">
    <source>
        <dbReference type="Proteomes" id="UP001201163"/>
    </source>
</evidence>
<accession>A0AAD4QF56</accession>
<protein>
    <submittedName>
        <fullName evidence="1">Uncharacterized protein</fullName>
    </submittedName>
</protein>
<gene>
    <name evidence="1" type="ORF">EDB92DRAFT_317530</name>
</gene>
<reference evidence="1" key="1">
    <citation type="submission" date="2022-01" db="EMBL/GenBank/DDBJ databases">
        <title>Comparative genomics reveals a dynamic genome evolution in the ectomycorrhizal milk-cap (Lactarius) mushrooms.</title>
        <authorList>
            <consortium name="DOE Joint Genome Institute"/>
            <person name="Lebreton A."/>
            <person name="Tang N."/>
            <person name="Kuo A."/>
            <person name="LaButti K."/>
            <person name="Drula E."/>
            <person name="Barry K."/>
            <person name="Clum A."/>
            <person name="Lipzen A."/>
            <person name="Mousain D."/>
            <person name="Ng V."/>
            <person name="Wang R."/>
            <person name="Wang X."/>
            <person name="Dai Y."/>
            <person name="Henrissat B."/>
            <person name="Grigoriev I.V."/>
            <person name="Guerin-Laguette A."/>
            <person name="Yu F."/>
            <person name="Martin F.M."/>
        </authorList>
    </citation>
    <scope>NUCLEOTIDE SEQUENCE</scope>
    <source>
        <strain evidence="1">QP</strain>
    </source>
</reference>
<name>A0AAD4QF56_9AGAM</name>
<proteinExistence type="predicted"/>
<keyword evidence="2" id="KW-1185">Reference proteome</keyword>
<dbReference type="Proteomes" id="UP001201163">
    <property type="component" value="Unassembled WGS sequence"/>
</dbReference>
<sequence>MRLRITVSRTLLRGGRCWLVKSCNVDTPRLYALILPRHIDLLLSRSIHCCNDVCPRPKSALADIWGFNSDMCIVIDADETLDRSLASGDHGITVGGVGAETEGTYCNGIRSKGPRAGTGALLDIVSHWKLGVIRGPFFCSEAPEHHQRECDLVSGLLGYMLNRPSESKLRFRFKRSFCWKPLGLLSCHFDLRGDLMVPLFF</sequence>